<comment type="subcellular location">
    <subcellularLocation>
        <location evidence="1">Membrane</location>
        <topology evidence="1">Multi-pass membrane protein</topology>
    </subcellularLocation>
</comment>
<keyword evidence="5" id="KW-0915">Sodium</keyword>
<feature type="transmembrane region" description="Helical" evidence="9">
    <location>
        <begin position="21"/>
        <end position="41"/>
    </location>
</feature>
<sequence>MAMKQYVKGNITNTAATSVKYFTKMLAQTCETVIFMFLGLSTISSKHHWDLPFIALTLVFCLVYRTIGVIVQCAILNRFRKQSFSRVDQFVLCYGGLRGAIAFGLVVSMPNHIHAKSMFTTACIAVIYFTVFLQVRTLFALRQDIIQEVYSSLGDIRITVRPIPHGS</sequence>
<dbReference type="OrthoDB" id="196264at2759"/>
<feature type="transmembrane region" description="Helical" evidence="9">
    <location>
        <begin position="89"/>
        <end position="107"/>
    </location>
</feature>
<name>A0A183D616_9BILA</name>
<dbReference type="GO" id="GO:0005886">
    <property type="term" value="C:plasma membrane"/>
    <property type="evidence" value="ECO:0007669"/>
    <property type="project" value="TreeGrafter"/>
</dbReference>
<evidence type="ECO:0000256" key="5">
    <source>
        <dbReference type="ARBA" id="ARBA00023053"/>
    </source>
</evidence>
<feature type="domain" description="Cation/H+ exchanger transmembrane" evidence="10">
    <location>
        <begin position="2"/>
        <end position="140"/>
    </location>
</feature>
<reference evidence="11 12" key="2">
    <citation type="submission" date="2018-11" db="EMBL/GenBank/DDBJ databases">
        <authorList>
            <consortium name="Pathogen Informatics"/>
        </authorList>
    </citation>
    <scope>NUCLEOTIDE SEQUENCE [LARGE SCALE GENOMIC DNA]</scope>
</reference>
<keyword evidence="7 9" id="KW-0472">Membrane</keyword>
<dbReference type="PANTHER" id="PTHR10110:SF98">
    <property type="entry name" value="SODIUM_HYDROGEN EXCHANGER"/>
    <property type="match status" value="1"/>
</dbReference>
<dbReference type="InterPro" id="IPR006153">
    <property type="entry name" value="Cation/H_exchanger_TM"/>
</dbReference>
<dbReference type="Pfam" id="PF00999">
    <property type="entry name" value="Na_H_Exchanger"/>
    <property type="match status" value="1"/>
</dbReference>
<evidence type="ECO:0000256" key="6">
    <source>
        <dbReference type="ARBA" id="ARBA00023065"/>
    </source>
</evidence>
<dbReference type="AlphaFoldDB" id="A0A183D616"/>
<feature type="transmembrane region" description="Helical" evidence="9">
    <location>
        <begin position="113"/>
        <end position="133"/>
    </location>
</feature>
<feature type="transmembrane region" description="Helical" evidence="9">
    <location>
        <begin position="53"/>
        <end position="77"/>
    </location>
</feature>
<keyword evidence="8" id="KW-0739">Sodium transport</keyword>
<keyword evidence="3 9" id="KW-0812">Transmembrane</keyword>
<dbReference type="WBParaSite" id="GPUH_0000416401-mRNA-1">
    <property type="protein sequence ID" value="GPUH_0000416401-mRNA-1"/>
    <property type="gene ID" value="GPUH_0000416401"/>
</dbReference>
<dbReference type="Proteomes" id="UP000271098">
    <property type="component" value="Unassembled WGS sequence"/>
</dbReference>
<reference evidence="13" key="1">
    <citation type="submission" date="2016-06" db="UniProtKB">
        <authorList>
            <consortium name="WormBaseParasite"/>
        </authorList>
    </citation>
    <scope>IDENTIFICATION</scope>
</reference>
<dbReference type="GO" id="GO:0051453">
    <property type="term" value="P:regulation of intracellular pH"/>
    <property type="evidence" value="ECO:0007669"/>
    <property type="project" value="TreeGrafter"/>
</dbReference>
<evidence type="ECO:0000256" key="4">
    <source>
        <dbReference type="ARBA" id="ARBA00022989"/>
    </source>
</evidence>
<evidence type="ECO:0000259" key="10">
    <source>
        <dbReference type="Pfam" id="PF00999"/>
    </source>
</evidence>
<protein>
    <submittedName>
        <fullName evidence="13">Na_H_Exchanger domain-containing protein</fullName>
    </submittedName>
</protein>
<dbReference type="GO" id="GO:0098719">
    <property type="term" value="P:sodium ion import across plasma membrane"/>
    <property type="evidence" value="ECO:0007669"/>
    <property type="project" value="TreeGrafter"/>
</dbReference>
<evidence type="ECO:0000256" key="8">
    <source>
        <dbReference type="ARBA" id="ARBA00023201"/>
    </source>
</evidence>
<organism evidence="13">
    <name type="scientific">Gongylonema pulchrum</name>
    <dbReference type="NCBI Taxonomy" id="637853"/>
    <lineage>
        <taxon>Eukaryota</taxon>
        <taxon>Metazoa</taxon>
        <taxon>Ecdysozoa</taxon>
        <taxon>Nematoda</taxon>
        <taxon>Chromadorea</taxon>
        <taxon>Rhabditida</taxon>
        <taxon>Spirurina</taxon>
        <taxon>Spiruromorpha</taxon>
        <taxon>Spiruroidea</taxon>
        <taxon>Gongylonematidae</taxon>
        <taxon>Gongylonema</taxon>
    </lineage>
</organism>
<dbReference type="PANTHER" id="PTHR10110">
    <property type="entry name" value="SODIUM/HYDROGEN EXCHANGER"/>
    <property type="match status" value="1"/>
</dbReference>
<evidence type="ECO:0000256" key="7">
    <source>
        <dbReference type="ARBA" id="ARBA00023136"/>
    </source>
</evidence>
<dbReference type="EMBL" id="UYRT01007594">
    <property type="protein sequence ID" value="VDK42896.1"/>
    <property type="molecule type" value="Genomic_DNA"/>
</dbReference>
<evidence type="ECO:0000313" key="13">
    <source>
        <dbReference type="WBParaSite" id="GPUH_0000416401-mRNA-1"/>
    </source>
</evidence>
<evidence type="ECO:0000256" key="3">
    <source>
        <dbReference type="ARBA" id="ARBA00022692"/>
    </source>
</evidence>
<evidence type="ECO:0000256" key="2">
    <source>
        <dbReference type="ARBA" id="ARBA00022448"/>
    </source>
</evidence>
<keyword evidence="12" id="KW-1185">Reference proteome</keyword>
<evidence type="ECO:0000313" key="12">
    <source>
        <dbReference type="Proteomes" id="UP000271098"/>
    </source>
</evidence>
<evidence type="ECO:0000256" key="9">
    <source>
        <dbReference type="SAM" id="Phobius"/>
    </source>
</evidence>
<gene>
    <name evidence="11" type="ORF">GPUH_LOCUS4157</name>
</gene>
<keyword evidence="2" id="KW-0813">Transport</keyword>
<proteinExistence type="predicted"/>
<dbReference type="GO" id="GO:0015386">
    <property type="term" value="F:potassium:proton antiporter activity"/>
    <property type="evidence" value="ECO:0007669"/>
    <property type="project" value="TreeGrafter"/>
</dbReference>
<keyword evidence="6" id="KW-0406">Ion transport</keyword>
<accession>A0A183D616</accession>
<evidence type="ECO:0000256" key="1">
    <source>
        <dbReference type="ARBA" id="ARBA00004141"/>
    </source>
</evidence>
<keyword evidence="4 9" id="KW-1133">Transmembrane helix</keyword>
<dbReference type="GO" id="GO:0015385">
    <property type="term" value="F:sodium:proton antiporter activity"/>
    <property type="evidence" value="ECO:0007669"/>
    <property type="project" value="InterPro"/>
</dbReference>
<evidence type="ECO:0000313" key="11">
    <source>
        <dbReference type="EMBL" id="VDK42896.1"/>
    </source>
</evidence>
<dbReference type="InterPro" id="IPR018422">
    <property type="entry name" value="Cation/H_exchanger_CPA1"/>
</dbReference>